<evidence type="ECO:0000256" key="1">
    <source>
        <dbReference type="SAM" id="MobiDB-lite"/>
    </source>
</evidence>
<dbReference type="GO" id="GO:0006508">
    <property type="term" value="P:proteolysis"/>
    <property type="evidence" value="ECO:0007669"/>
    <property type="project" value="InterPro"/>
</dbReference>
<organism evidence="3 4">
    <name type="scientific">Microlunatus parietis</name>
    <dbReference type="NCBI Taxonomy" id="682979"/>
    <lineage>
        <taxon>Bacteria</taxon>
        <taxon>Bacillati</taxon>
        <taxon>Actinomycetota</taxon>
        <taxon>Actinomycetes</taxon>
        <taxon>Propionibacteriales</taxon>
        <taxon>Propionibacteriaceae</taxon>
        <taxon>Microlunatus</taxon>
    </lineage>
</organism>
<dbReference type="Proteomes" id="UP000569914">
    <property type="component" value="Unassembled WGS sequence"/>
</dbReference>
<reference evidence="3 4" key="1">
    <citation type="submission" date="2020-07" db="EMBL/GenBank/DDBJ databases">
        <title>Sequencing the genomes of 1000 actinobacteria strains.</title>
        <authorList>
            <person name="Klenk H.-P."/>
        </authorList>
    </citation>
    <scope>NUCLEOTIDE SEQUENCE [LARGE SCALE GENOMIC DNA]</scope>
    <source>
        <strain evidence="3 4">DSM 22083</strain>
    </source>
</reference>
<evidence type="ECO:0000259" key="2">
    <source>
        <dbReference type="Pfam" id="PF02557"/>
    </source>
</evidence>
<dbReference type="SUPFAM" id="SSF55166">
    <property type="entry name" value="Hedgehog/DD-peptidase"/>
    <property type="match status" value="1"/>
</dbReference>
<proteinExistence type="predicted"/>
<feature type="domain" description="D-alanyl-D-alanine carboxypeptidase-like core" evidence="2">
    <location>
        <begin position="39"/>
        <end position="139"/>
    </location>
</feature>
<name>A0A7Y9ICE2_9ACTN</name>
<evidence type="ECO:0000313" key="3">
    <source>
        <dbReference type="EMBL" id="NYE74336.1"/>
    </source>
</evidence>
<dbReference type="Pfam" id="PF02557">
    <property type="entry name" value="VanY"/>
    <property type="match status" value="1"/>
</dbReference>
<dbReference type="PANTHER" id="PTHR34385:SF1">
    <property type="entry name" value="PEPTIDOGLYCAN L-ALANYL-D-GLUTAMATE ENDOPEPTIDASE CWLK"/>
    <property type="match status" value="1"/>
</dbReference>
<dbReference type="InterPro" id="IPR052179">
    <property type="entry name" value="DD-CPase-like"/>
</dbReference>
<dbReference type="EMBL" id="JACCBU010000001">
    <property type="protein sequence ID" value="NYE74336.1"/>
    <property type="molecule type" value="Genomic_DNA"/>
</dbReference>
<evidence type="ECO:0000313" key="4">
    <source>
        <dbReference type="Proteomes" id="UP000569914"/>
    </source>
</evidence>
<dbReference type="PANTHER" id="PTHR34385">
    <property type="entry name" value="D-ALANYL-D-ALANINE CARBOXYPEPTIDASE"/>
    <property type="match status" value="1"/>
</dbReference>
<dbReference type="GO" id="GO:0008233">
    <property type="term" value="F:peptidase activity"/>
    <property type="evidence" value="ECO:0007669"/>
    <property type="project" value="InterPro"/>
</dbReference>
<gene>
    <name evidence="3" type="ORF">BKA15_005665</name>
</gene>
<dbReference type="RefSeq" id="WP_179756561.1">
    <property type="nucleotide sequence ID" value="NZ_JACCBU010000001.1"/>
</dbReference>
<comment type="caution">
    <text evidence="3">The sequence shown here is derived from an EMBL/GenBank/DDBJ whole genome shotgun (WGS) entry which is preliminary data.</text>
</comment>
<sequence length="174" mass="18614">MDQSVRTATVEAVLGEADGVIPDGTSVSVYADVPAVNGLDPALLKALRRAARAAALHGIGLRINGGWRSPARQLRLLENAIERLGSEEAARWVATPETSAHVAGQAVDVGPVQAAAWLSEHGARYGLCRVYRNEPWHFELCPEAARYGNPPLYANPSEDPRHRTVHTSPIATGP</sequence>
<keyword evidence="4" id="KW-1185">Reference proteome</keyword>
<dbReference type="Gene3D" id="3.30.1380.10">
    <property type="match status" value="1"/>
</dbReference>
<protein>
    <submittedName>
        <fullName evidence="3">D-alanyl-D-alanine dipeptidase</fullName>
    </submittedName>
</protein>
<dbReference type="InterPro" id="IPR003709">
    <property type="entry name" value="VanY-like_core_dom"/>
</dbReference>
<feature type="region of interest" description="Disordered" evidence="1">
    <location>
        <begin position="152"/>
        <end position="174"/>
    </location>
</feature>
<dbReference type="CDD" id="cd14846">
    <property type="entry name" value="Peptidase_M15_like"/>
    <property type="match status" value="1"/>
</dbReference>
<accession>A0A7Y9ICE2</accession>
<dbReference type="InterPro" id="IPR009045">
    <property type="entry name" value="Zn_M74/Hedgehog-like"/>
</dbReference>
<dbReference type="AlphaFoldDB" id="A0A7Y9ICE2"/>